<name>A0ABZ2L544_9BACT</name>
<organism evidence="1 2">
    <name type="scientific">Pendulispora rubella</name>
    <dbReference type="NCBI Taxonomy" id="2741070"/>
    <lineage>
        <taxon>Bacteria</taxon>
        <taxon>Pseudomonadati</taxon>
        <taxon>Myxococcota</taxon>
        <taxon>Myxococcia</taxon>
        <taxon>Myxococcales</taxon>
        <taxon>Sorangiineae</taxon>
        <taxon>Pendulisporaceae</taxon>
        <taxon>Pendulispora</taxon>
    </lineage>
</organism>
<dbReference type="EMBL" id="CP089983">
    <property type="protein sequence ID" value="WXB05083.1"/>
    <property type="molecule type" value="Genomic_DNA"/>
</dbReference>
<dbReference type="RefSeq" id="WP_394834725.1">
    <property type="nucleotide sequence ID" value="NZ_CP089929.1"/>
</dbReference>
<accession>A0ABZ2L544</accession>
<keyword evidence="2" id="KW-1185">Reference proteome</keyword>
<evidence type="ECO:0008006" key="3">
    <source>
        <dbReference type="Google" id="ProtNLM"/>
    </source>
</evidence>
<evidence type="ECO:0000313" key="2">
    <source>
        <dbReference type="Proteomes" id="UP001374803"/>
    </source>
</evidence>
<gene>
    <name evidence="1" type="ORF">LVJ94_50345</name>
</gene>
<proteinExistence type="predicted"/>
<dbReference type="Gene3D" id="3.30.2130.10">
    <property type="entry name" value="VC0802-like"/>
    <property type="match status" value="1"/>
</dbReference>
<sequence length="155" mass="16712">MIEDDGAVTDVRFETGRVLVRLAGVLTHGSVAARLFESLEANDVAIDALTVNEEGGITHIAFGVSSRDVGLVKFVVQTMGEEFKQWQTAYETNVDCVTILGTGFRSHAQAVVQALRILAAQGRAMHGLTHSGQRIMCLVGGERENENAEKGRRSA</sequence>
<protein>
    <recommendedName>
        <fullName evidence="3">Aspartate kinase</fullName>
    </recommendedName>
</protein>
<evidence type="ECO:0000313" key="1">
    <source>
        <dbReference type="EMBL" id="WXB05083.1"/>
    </source>
</evidence>
<dbReference type="Proteomes" id="UP001374803">
    <property type="component" value="Chromosome"/>
</dbReference>
<dbReference type="InterPro" id="IPR045865">
    <property type="entry name" value="ACT-like_dom_sf"/>
</dbReference>
<dbReference type="SUPFAM" id="SSF55021">
    <property type="entry name" value="ACT-like"/>
    <property type="match status" value="1"/>
</dbReference>
<reference evidence="1" key="1">
    <citation type="submission" date="2021-12" db="EMBL/GenBank/DDBJ databases">
        <title>Discovery of the Pendulisporaceae a myxobacterial family with distinct sporulation behavior and unique specialized metabolism.</title>
        <authorList>
            <person name="Garcia R."/>
            <person name="Popoff A."/>
            <person name="Bader C.D."/>
            <person name="Loehr J."/>
            <person name="Walesch S."/>
            <person name="Walt C."/>
            <person name="Boldt J."/>
            <person name="Bunk B."/>
            <person name="Haeckl F.J.F.P.J."/>
            <person name="Gunesch A.P."/>
            <person name="Birkelbach J."/>
            <person name="Nuebel U."/>
            <person name="Pietschmann T."/>
            <person name="Bach T."/>
            <person name="Mueller R."/>
        </authorList>
    </citation>
    <scope>NUCLEOTIDE SEQUENCE</scope>
    <source>
        <strain evidence="1">MSr11367</strain>
    </source>
</reference>